<feature type="region of interest" description="Disordered" evidence="1">
    <location>
        <begin position="113"/>
        <end position="164"/>
    </location>
</feature>
<proteinExistence type="predicted"/>
<dbReference type="EMBL" id="JH993007">
    <property type="protein sequence ID" value="EKX44032.1"/>
    <property type="molecule type" value="Genomic_DNA"/>
</dbReference>
<dbReference type="RefSeq" id="XP_005842398.1">
    <property type="nucleotide sequence ID" value="XM_005842341.1"/>
</dbReference>
<reference evidence="6" key="3">
    <citation type="submission" date="2016-03" db="UniProtKB">
        <authorList>
            <consortium name="EnsemblProtists"/>
        </authorList>
    </citation>
    <scope>IDENTIFICATION</scope>
</reference>
<evidence type="ECO:0000313" key="4">
    <source>
        <dbReference type="EMBL" id="EKX44032.1"/>
    </source>
</evidence>
<evidence type="ECO:0000313" key="2">
    <source>
        <dbReference type="EMBL" id="EKX31311.1"/>
    </source>
</evidence>
<keyword evidence="7" id="KW-1185">Reference proteome</keyword>
<dbReference type="GeneID" id="17299038"/>
<dbReference type="RefSeq" id="XP_005831012.1">
    <property type="nucleotide sequence ID" value="XM_005830955.1"/>
</dbReference>
<dbReference type="EnsemblProtists" id="EKX55418">
    <property type="protein sequence ID" value="EKX55418"/>
    <property type="gene ID" value="GUITHDRAFT_99196"/>
</dbReference>
<dbReference type="EnsemblProtists" id="EKX44032">
    <property type="protein sequence ID" value="EKX44032"/>
    <property type="gene ID" value="GUITHDRAFT_110136"/>
</dbReference>
<dbReference type="RefSeq" id="XP_005829383.1">
    <property type="nucleotide sequence ID" value="XM_005829326.1"/>
</dbReference>
<dbReference type="KEGG" id="gtt:GUITHDRAFT_110136"/>
<dbReference type="GeneID" id="17300684"/>
<dbReference type="KEGG" id="gtt:GUITHDRAFT_99196"/>
<evidence type="ECO:0000313" key="3">
    <source>
        <dbReference type="EMBL" id="EKX42403.1"/>
    </source>
</evidence>
<evidence type="ECO:0000313" key="7">
    <source>
        <dbReference type="Proteomes" id="UP000011087"/>
    </source>
</evidence>
<accession>L1J1K1</accession>
<organism evidence="3">
    <name type="scientific">Guillardia theta (strain CCMP2712)</name>
    <name type="common">Cryptophyte</name>
    <dbReference type="NCBI Taxonomy" id="905079"/>
    <lineage>
        <taxon>Eukaryota</taxon>
        <taxon>Cryptophyceae</taxon>
        <taxon>Pyrenomonadales</taxon>
        <taxon>Geminigeraceae</taxon>
        <taxon>Guillardia</taxon>
    </lineage>
</organism>
<evidence type="ECO:0000256" key="1">
    <source>
        <dbReference type="SAM" id="MobiDB-lite"/>
    </source>
</evidence>
<reference evidence="3 7" key="1">
    <citation type="journal article" date="2012" name="Nature">
        <title>Algal genomes reveal evolutionary mosaicism and the fate of nucleomorphs.</title>
        <authorList>
            <consortium name="DOE Joint Genome Institute"/>
            <person name="Curtis B.A."/>
            <person name="Tanifuji G."/>
            <person name="Burki F."/>
            <person name="Gruber A."/>
            <person name="Irimia M."/>
            <person name="Maruyama S."/>
            <person name="Arias M.C."/>
            <person name="Ball S.G."/>
            <person name="Gile G.H."/>
            <person name="Hirakawa Y."/>
            <person name="Hopkins J.F."/>
            <person name="Kuo A."/>
            <person name="Rensing S.A."/>
            <person name="Schmutz J."/>
            <person name="Symeonidi A."/>
            <person name="Elias M."/>
            <person name="Eveleigh R.J."/>
            <person name="Herman E.K."/>
            <person name="Klute M.J."/>
            <person name="Nakayama T."/>
            <person name="Obornik M."/>
            <person name="Reyes-Prieto A."/>
            <person name="Armbrust E.V."/>
            <person name="Aves S.J."/>
            <person name="Beiko R.G."/>
            <person name="Coutinho P."/>
            <person name="Dacks J.B."/>
            <person name="Durnford D.G."/>
            <person name="Fast N.M."/>
            <person name="Green B.R."/>
            <person name="Grisdale C.J."/>
            <person name="Hempel F."/>
            <person name="Henrissat B."/>
            <person name="Hoppner M.P."/>
            <person name="Ishida K."/>
            <person name="Kim E."/>
            <person name="Koreny L."/>
            <person name="Kroth P.G."/>
            <person name="Liu Y."/>
            <person name="Malik S.B."/>
            <person name="Maier U.G."/>
            <person name="McRose D."/>
            <person name="Mock T."/>
            <person name="Neilson J.A."/>
            <person name="Onodera N.T."/>
            <person name="Poole A.M."/>
            <person name="Pritham E.J."/>
            <person name="Richards T.A."/>
            <person name="Rocap G."/>
            <person name="Roy S.W."/>
            <person name="Sarai C."/>
            <person name="Schaack S."/>
            <person name="Shirato S."/>
            <person name="Slamovits C.H."/>
            <person name="Spencer D.F."/>
            <person name="Suzuki S."/>
            <person name="Worden A.Z."/>
            <person name="Zauner S."/>
            <person name="Barry K."/>
            <person name="Bell C."/>
            <person name="Bharti A.K."/>
            <person name="Crow J.A."/>
            <person name="Grimwood J."/>
            <person name="Kramer R."/>
            <person name="Lindquist E."/>
            <person name="Lucas S."/>
            <person name="Salamov A."/>
            <person name="McFadden G.I."/>
            <person name="Lane C.E."/>
            <person name="Keeling P.J."/>
            <person name="Gray M.W."/>
            <person name="Grigoriev I.V."/>
            <person name="Archibald J.M."/>
        </authorList>
    </citation>
    <scope>NUCLEOTIDE SEQUENCE</scope>
    <source>
        <strain evidence="3 7">CCMP2712</strain>
    </source>
</reference>
<dbReference type="HOGENOM" id="CLU_1622140_0_0_1"/>
<sequence>MWQKWHLGQEEKINGEWKRIGPLKRLEGTDLVCANMKKNLCKAKAVMLAIEVMGRRLANLSTDIGIDHENYSECFNHGYVELVKEKYGPNAWKKQRKRFTELSYTTMYKRLCRSNTGRKNKRKRNAVANRDEGVRRVRRIDAARSLTQQTHSPLHSDVDMESSD</sequence>
<dbReference type="AlphaFoldDB" id="L1J1K1"/>
<name>L1J1K1_GUITC</name>
<dbReference type="EnsemblProtists" id="EKX31311">
    <property type="protein sequence ID" value="EKX31311"/>
    <property type="gene ID" value="GUITHDRAFT_122496"/>
</dbReference>
<dbReference type="GeneID" id="17288034"/>
<dbReference type="KEGG" id="gtt:GUITHDRAFT_122496"/>
<dbReference type="KEGG" id="gtt:GUITHDRAFT_111678"/>
<gene>
    <name evidence="4" type="ORF">GUITHDRAFT_110136</name>
    <name evidence="3" type="ORF">GUITHDRAFT_111678</name>
    <name evidence="2" type="ORF">GUITHDRAFT_122496</name>
    <name evidence="5" type="ORF">GUITHDRAFT_99196</name>
</gene>
<dbReference type="RefSeq" id="XP_005818291.1">
    <property type="nucleotide sequence ID" value="XM_005818234.1"/>
</dbReference>
<dbReference type="EMBL" id="JH992965">
    <property type="protein sequence ID" value="EKX55418.1"/>
    <property type="molecule type" value="Genomic_DNA"/>
</dbReference>
<evidence type="ECO:0000313" key="5">
    <source>
        <dbReference type="EMBL" id="EKX55418.1"/>
    </source>
</evidence>
<dbReference type="Proteomes" id="UP000011087">
    <property type="component" value="Unassembled WGS sequence"/>
</dbReference>
<feature type="compositionally biased region" description="Basic residues" evidence="1">
    <location>
        <begin position="113"/>
        <end position="125"/>
    </location>
</feature>
<protein>
    <submittedName>
        <fullName evidence="3 6">Uncharacterized protein</fullName>
    </submittedName>
</protein>
<dbReference type="EMBL" id="JH993017">
    <property type="protein sequence ID" value="EKX42403.1"/>
    <property type="molecule type" value="Genomic_DNA"/>
</dbReference>
<dbReference type="EMBL" id="JH993306">
    <property type="protein sequence ID" value="EKX31311.1"/>
    <property type="molecule type" value="Genomic_DNA"/>
</dbReference>
<dbReference type="PaxDb" id="55529-EKX31311"/>
<evidence type="ECO:0000313" key="6">
    <source>
        <dbReference type="EnsemblProtists" id="EKX31311"/>
    </source>
</evidence>
<reference evidence="7" key="2">
    <citation type="submission" date="2012-11" db="EMBL/GenBank/DDBJ databases">
        <authorList>
            <person name="Kuo A."/>
            <person name="Curtis B.A."/>
            <person name="Tanifuji G."/>
            <person name="Burki F."/>
            <person name="Gruber A."/>
            <person name="Irimia M."/>
            <person name="Maruyama S."/>
            <person name="Arias M.C."/>
            <person name="Ball S.G."/>
            <person name="Gile G.H."/>
            <person name="Hirakawa Y."/>
            <person name="Hopkins J.F."/>
            <person name="Rensing S.A."/>
            <person name="Schmutz J."/>
            <person name="Symeonidi A."/>
            <person name="Elias M."/>
            <person name="Eveleigh R.J."/>
            <person name="Herman E.K."/>
            <person name="Klute M.J."/>
            <person name="Nakayama T."/>
            <person name="Obornik M."/>
            <person name="Reyes-Prieto A."/>
            <person name="Armbrust E.V."/>
            <person name="Aves S.J."/>
            <person name="Beiko R.G."/>
            <person name="Coutinho P."/>
            <person name="Dacks J.B."/>
            <person name="Durnford D.G."/>
            <person name="Fast N.M."/>
            <person name="Green B.R."/>
            <person name="Grisdale C."/>
            <person name="Hempe F."/>
            <person name="Henrissat B."/>
            <person name="Hoppner M.P."/>
            <person name="Ishida K.-I."/>
            <person name="Kim E."/>
            <person name="Koreny L."/>
            <person name="Kroth P.G."/>
            <person name="Liu Y."/>
            <person name="Malik S.-B."/>
            <person name="Maier U.G."/>
            <person name="McRose D."/>
            <person name="Mock T."/>
            <person name="Neilson J.A."/>
            <person name="Onodera N.T."/>
            <person name="Poole A.M."/>
            <person name="Pritham E.J."/>
            <person name="Richards T.A."/>
            <person name="Rocap G."/>
            <person name="Roy S.W."/>
            <person name="Sarai C."/>
            <person name="Schaack S."/>
            <person name="Shirato S."/>
            <person name="Slamovits C.H."/>
            <person name="Spencer D.F."/>
            <person name="Suzuki S."/>
            <person name="Worden A.Z."/>
            <person name="Zauner S."/>
            <person name="Barry K."/>
            <person name="Bell C."/>
            <person name="Bharti A.K."/>
            <person name="Crow J.A."/>
            <person name="Grimwood J."/>
            <person name="Kramer R."/>
            <person name="Lindquist E."/>
            <person name="Lucas S."/>
            <person name="Salamov A."/>
            <person name="McFadden G.I."/>
            <person name="Lane C.E."/>
            <person name="Keeling P.J."/>
            <person name="Gray M.W."/>
            <person name="Grigoriev I.V."/>
            <person name="Archibald J.M."/>
        </authorList>
    </citation>
    <scope>NUCLEOTIDE SEQUENCE</scope>
    <source>
        <strain evidence="7">CCMP2712</strain>
    </source>
</reference>
<dbReference type="EnsemblProtists" id="EKX42403">
    <property type="protein sequence ID" value="EKX42403"/>
    <property type="gene ID" value="GUITHDRAFT_111678"/>
</dbReference>
<feature type="compositionally biased region" description="Basic and acidic residues" evidence="1">
    <location>
        <begin position="129"/>
        <end position="142"/>
    </location>
</feature>
<dbReference type="GeneID" id="17312035"/>